<dbReference type="PANTHER" id="PTHR46082:SF11">
    <property type="entry name" value="AAA+ ATPASE DOMAIN-CONTAINING PROTEIN-RELATED"/>
    <property type="match status" value="1"/>
</dbReference>
<dbReference type="Pfam" id="PF24883">
    <property type="entry name" value="NPHP3_N"/>
    <property type="match status" value="1"/>
</dbReference>
<dbReference type="InterPro" id="IPR054471">
    <property type="entry name" value="GPIID_WHD"/>
</dbReference>
<dbReference type="Gene3D" id="1.25.40.20">
    <property type="entry name" value="Ankyrin repeat-containing domain"/>
    <property type="match status" value="1"/>
</dbReference>
<evidence type="ECO:0000259" key="5">
    <source>
        <dbReference type="Pfam" id="PF24883"/>
    </source>
</evidence>
<dbReference type="PRINTS" id="PR01415">
    <property type="entry name" value="ANKYRIN"/>
</dbReference>
<dbReference type="SUPFAM" id="SSF53167">
    <property type="entry name" value="Purine and uridine phosphorylases"/>
    <property type="match status" value="1"/>
</dbReference>
<dbReference type="PANTHER" id="PTHR46082">
    <property type="entry name" value="ATP/GTP-BINDING PROTEIN-RELATED"/>
    <property type="match status" value="1"/>
</dbReference>
<dbReference type="InterPro" id="IPR002110">
    <property type="entry name" value="Ankyrin_rpt"/>
</dbReference>
<evidence type="ECO:0000259" key="3">
    <source>
        <dbReference type="Pfam" id="PF01048"/>
    </source>
</evidence>
<evidence type="ECO:0000256" key="2">
    <source>
        <dbReference type="PROSITE-ProRule" id="PRU00023"/>
    </source>
</evidence>
<keyword evidence="1" id="KW-0677">Repeat</keyword>
<proteinExistence type="predicted"/>
<dbReference type="Pfam" id="PF13637">
    <property type="entry name" value="Ank_4"/>
    <property type="match status" value="1"/>
</dbReference>
<gene>
    <name evidence="6" type="ORF">EMCG_09550</name>
</gene>
<evidence type="ECO:0000256" key="1">
    <source>
        <dbReference type="ARBA" id="ARBA00022737"/>
    </source>
</evidence>
<dbReference type="InterPro" id="IPR000845">
    <property type="entry name" value="Nucleoside_phosphorylase_d"/>
</dbReference>
<dbReference type="InterPro" id="IPR053137">
    <property type="entry name" value="NLR-like"/>
</dbReference>
<accession>A0A0G2J2W4</accession>
<dbReference type="PROSITE" id="PS50297">
    <property type="entry name" value="ANK_REP_REGION"/>
    <property type="match status" value="3"/>
</dbReference>
<dbReference type="GO" id="GO:0009116">
    <property type="term" value="P:nucleoside metabolic process"/>
    <property type="evidence" value="ECO:0007669"/>
    <property type="project" value="InterPro"/>
</dbReference>
<dbReference type="VEuPathDB" id="FungiDB:EMCG_09550"/>
<dbReference type="Gene3D" id="3.40.50.300">
    <property type="entry name" value="P-loop containing nucleotide triphosphate hydrolases"/>
    <property type="match status" value="1"/>
</dbReference>
<keyword evidence="2" id="KW-0040">ANK repeat</keyword>
<dbReference type="InterPro" id="IPR036770">
    <property type="entry name" value="Ankyrin_rpt-contain_sf"/>
</dbReference>
<dbReference type="Pfam" id="PF00023">
    <property type="entry name" value="Ank"/>
    <property type="match status" value="1"/>
</dbReference>
<dbReference type="InterPro" id="IPR027417">
    <property type="entry name" value="P-loop_NTPase"/>
</dbReference>
<dbReference type="SUPFAM" id="SSF52540">
    <property type="entry name" value="P-loop containing nucleoside triphosphate hydrolases"/>
    <property type="match status" value="1"/>
</dbReference>
<dbReference type="PROSITE" id="PS50088">
    <property type="entry name" value="ANK_REPEAT"/>
    <property type="match status" value="3"/>
</dbReference>
<dbReference type="InterPro" id="IPR056884">
    <property type="entry name" value="NPHP3-like_N"/>
</dbReference>
<dbReference type="OrthoDB" id="4196355at2759"/>
<dbReference type="Proteomes" id="UP000034164">
    <property type="component" value="Unassembled WGS sequence"/>
</dbReference>
<evidence type="ECO:0000259" key="4">
    <source>
        <dbReference type="Pfam" id="PF22939"/>
    </source>
</evidence>
<feature type="repeat" description="ANK" evidence="2">
    <location>
        <begin position="881"/>
        <end position="913"/>
    </location>
</feature>
<feature type="repeat" description="ANK" evidence="2">
    <location>
        <begin position="914"/>
        <end position="946"/>
    </location>
</feature>
<organism evidence="6 7">
    <name type="scientific">[Emmonsia] crescens</name>
    <dbReference type="NCBI Taxonomy" id="73230"/>
    <lineage>
        <taxon>Eukaryota</taxon>
        <taxon>Fungi</taxon>
        <taxon>Dikarya</taxon>
        <taxon>Ascomycota</taxon>
        <taxon>Pezizomycotina</taxon>
        <taxon>Eurotiomycetes</taxon>
        <taxon>Eurotiomycetidae</taxon>
        <taxon>Onygenales</taxon>
        <taxon>Ajellomycetaceae</taxon>
        <taxon>Emergomyces</taxon>
    </lineage>
</organism>
<feature type="domain" description="Nucleoside phosphorylase" evidence="3">
    <location>
        <begin position="9"/>
        <end position="293"/>
    </location>
</feature>
<dbReference type="Pfam" id="PF22939">
    <property type="entry name" value="WHD_GPIID"/>
    <property type="match status" value="1"/>
</dbReference>
<feature type="domain" description="Nephrocystin 3-like N-terminal" evidence="5">
    <location>
        <begin position="353"/>
        <end position="524"/>
    </location>
</feature>
<dbReference type="SUPFAM" id="SSF48403">
    <property type="entry name" value="Ankyrin repeat"/>
    <property type="match status" value="1"/>
</dbReference>
<evidence type="ECO:0000313" key="6">
    <source>
        <dbReference type="EMBL" id="KKZ64479.1"/>
    </source>
</evidence>
<dbReference type="SMART" id="SM00248">
    <property type="entry name" value="ANK"/>
    <property type="match status" value="4"/>
</dbReference>
<dbReference type="Pfam" id="PF01048">
    <property type="entry name" value="PNP_UDP_1"/>
    <property type="match status" value="1"/>
</dbReference>
<feature type="domain" description="GPI inositol-deacylase winged helix" evidence="4">
    <location>
        <begin position="625"/>
        <end position="708"/>
    </location>
</feature>
<evidence type="ECO:0000313" key="7">
    <source>
        <dbReference type="Proteomes" id="UP000034164"/>
    </source>
</evidence>
<protein>
    <submittedName>
        <fullName evidence="6">Uncharacterized protein</fullName>
    </submittedName>
</protein>
<name>A0A0G2J2W4_9EURO</name>
<dbReference type="EMBL" id="LCZI01000785">
    <property type="protein sequence ID" value="KKZ64479.1"/>
    <property type="molecule type" value="Genomic_DNA"/>
</dbReference>
<feature type="repeat" description="ANK" evidence="2">
    <location>
        <begin position="848"/>
        <end position="880"/>
    </location>
</feature>
<comment type="caution">
    <text evidence="6">The sequence shown here is derived from an EMBL/GenBank/DDBJ whole genome shotgun (WGS) entry which is preliminary data.</text>
</comment>
<dbReference type="InterPro" id="IPR035994">
    <property type="entry name" value="Nucleoside_phosphorylase_sf"/>
</dbReference>
<dbReference type="Gene3D" id="3.40.50.1580">
    <property type="entry name" value="Nucleoside phosphorylase domain"/>
    <property type="match status" value="1"/>
</dbReference>
<dbReference type="GO" id="GO:0003824">
    <property type="term" value="F:catalytic activity"/>
    <property type="evidence" value="ECO:0007669"/>
    <property type="project" value="InterPro"/>
</dbReference>
<reference evidence="7" key="1">
    <citation type="journal article" date="2015" name="PLoS Genet.">
        <title>The dynamic genome and transcriptome of the human fungal pathogen Blastomyces and close relative Emmonsia.</title>
        <authorList>
            <person name="Munoz J.F."/>
            <person name="Gauthier G.M."/>
            <person name="Desjardins C.A."/>
            <person name="Gallo J.E."/>
            <person name="Holder J."/>
            <person name="Sullivan T.D."/>
            <person name="Marty A.J."/>
            <person name="Carmen J.C."/>
            <person name="Chen Z."/>
            <person name="Ding L."/>
            <person name="Gujja S."/>
            <person name="Magrini V."/>
            <person name="Misas E."/>
            <person name="Mitreva M."/>
            <person name="Priest M."/>
            <person name="Saif S."/>
            <person name="Whiston E.A."/>
            <person name="Young S."/>
            <person name="Zeng Q."/>
            <person name="Goldman W.E."/>
            <person name="Mardis E.R."/>
            <person name="Taylor J.W."/>
            <person name="McEwen J.G."/>
            <person name="Clay O.K."/>
            <person name="Klein B.S."/>
            <person name="Cuomo C.A."/>
        </authorList>
    </citation>
    <scope>NUCLEOTIDE SEQUENCE [LARGE SCALE GENOMIC DNA]</scope>
    <source>
        <strain evidence="7">UAMH 3008</strain>
    </source>
</reference>
<sequence>MASRDDYTVGWICALPLEMAAAKAMLDHVHADLRADPSMNDTNAYILGSLCGHNVVVACLPFGVYGTISAAIVGTEMFASFKSIRFSLMVGIGGGVPSTKEDIRLGDIVVSRPTDARPGIIQYDFGKKSAEDHFTTTGSLDKPSTQLLKAASKVEANNILGDSQIPRYISKIVQKEPLTFAHPGSEQDILFEPGFDHTTEPAENTCNHCDPDGIRHRPPRGTQSPKVHYGLVASGNQVMRHGATRDKLAHEYGILCFEMEAAGLMDIAQCLVIRGICDYADAHKTKRWQGYAAAAAAAYAKEILSLIPAALKPMPLASATDPVVAAVLNALLLTRPEVDRSSLIALKGRRVDGTCEWLIRHPRYQEWLEGADPPLLWISGGPGKGKSMLAIYITEELQPMVDAAQGVLLYYFCNRDKSRNTAMAIMRGVIHQWLSFHPHLTHHIQNYFDGSETTKYTISNFICLWKLFLILLHQSASYKVVCVLDGLDECEEESLKQLLDVLGEYFLESQEKPRACLKVILLSRPQPGLLESKLRRFRRIKLDDSDMEVGKDVERYISAKVAELASEQILSEDKLLQVRQTLMASAEGTFLWVGFVADELQGSDWPKITEILRGVPKGLCGIYQRLLQQVEDKEKLVPILRWVVLAARPMTLDELAVAAEIKASNALTPAEILKGRLASCGLLVKIDGDVVNLVHESAREFFQSDQVNIEGINIFHMNYTTHRALMRTCLALIEGSYKSPGSISSASLHNTLLTYASLYWPEHFRHAFNPVDTRSEFSRQFFRAESPVREDWWRFYWDREQYGGAPPSFTLLHLAAYFGNLAWAEMLLKHYASDGVLFRRHASRKDSYGRTPLFWAATRGHEDVVKLLLDHGVNINSKDRSKLTALHIAVTGEHKDVVSLLLKRSARIEDKASYGDTPLIRAIQANSKDIVKLLLEHGARVDGLPTPPGVASLRGPLDPLEERAKQLLELQEQLFTARYEDQSSLVDLTLRILTFSLQFRPVFKLVALYVRHWSIGRWEVLQDLVKNNETARLRQWAQSFIGFGTQLIKAKNPINLEAMTGLSVRVFEVVSTADLEALLVIGVLVGSAVMLAAAQNRWRDGVDISARTFAQFASLAYHRGTEESLDYGVRQFLIDLDASIRNDRRAETVDRLVVIFSTHLAILASRDPRPIEYFSTVITEYFEGFIGGSYEEQLFNDASQTCANELGAISEYQDSRRLFLLLSAILQIAEFSRKKGQDWFLNIPPASCLILCQSTPSAHRWLISEGVPEIMSTLISQQQPGPARKRAFKALVECLIIGKQYGLSLPVTKWETVKQNLGHIDGVNEMLSQILD</sequence>